<dbReference type="PANTHER" id="PTHR46426">
    <property type="entry name" value="PROTEIN DISULFIDE-ISOMERASE TMX3"/>
    <property type="match status" value="1"/>
</dbReference>
<evidence type="ECO:0000256" key="4">
    <source>
        <dbReference type="ARBA" id="ARBA00023136"/>
    </source>
</evidence>
<keyword evidence="10" id="KW-1185">Reference proteome</keyword>
<keyword evidence="2 6" id="KW-0812">Transmembrane</keyword>
<dbReference type="Pfam" id="PF13848">
    <property type="entry name" value="Thioredoxin_6"/>
    <property type="match status" value="1"/>
</dbReference>
<feature type="chain" id="PRO_5034516735" description="Thioredoxin domain-containing protein" evidence="7">
    <location>
        <begin position="23"/>
        <end position="592"/>
    </location>
</feature>
<sequence length="592" mass="66282">MLGKRCVKFFSLGLFFASSAFAALAGVVESVHQLNEDNFEDKVSKGLWLVEHFSPGCGHCRAFAPTYEKLAQDHKMLETTRGFHLAQVNCQAQGDLCNQHDIKFYPQIQLYEDGKDIERYSGSRSYDHLAQFINTHSKRYVRSLGEVPLDAAGQAVLLSSSGVNPEGIAEEVNQERLAELKAAGPVFVKFYAPWCGHCKKLAPTWADLAGRMKNKLNVVAVNCDENKRLCSAEGIKGYPTMRIYNGGTSKEYMKSRSIGPLQEFAEKYLSPGEIKHLTGDQWPALKQQHDPYFVVLQTFSSKSTDLSSVKSAAAPYLVTSAFYETHDPEIIDAASAEQVRGSVLAVFKDGSSRPTARLELPASSDQISSFIQAHRHPTVFELDASNFDEIMHSPMRPLVVLVALKKSERLKDELEKEVDELRKIAKAWYKGGRHFQQPVWFVWIDGDRYKKFLKQNYGISHKRLPAVVLADPATREYYDHTLERSRLVFEGASIFSTLEGAYQHFLKPKFSESTLEWGSKASLSRSSVFELPNGLFSFLQGLTNFMASIVHAGLRHPYLAILIFVGTVFGLAYALHKSIQADLKQAGSSRLD</sequence>
<evidence type="ECO:0000256" key="2">
    <source>
        <dbReference type="ARBA" id="ARBA00022692"/>
    </source>
</evidence>
<comment type="function">
    <text evidence="5">Probable disulfide isomerase, which participates in the folding of proteins containing disulfide bonds. May act as a dithiol oxidase. Acts as a regulator of endoplasmic reticulum-mitochondria contact sites via its ability to regulate redox signals.</text>
</comment>
<feature type="domain" description="Thioredoxin" evidence="8">
    <location>
        <begin position="10"/>
        <end position="138"/>
    </location>
</feature>
<dbReference type="InterPro" id="IPR052250">
    <property type="entry name" value="PDI_TMX3"/>
</dbReference>
<comment type="subcellular location">
    <subcellularLocation>
        <location evidence="1">Endoplasmic reticulum membrane</location>
        <topology evidence="1">Single-pass membrane protein</topology>
    </subcellularLocation>
</comment>
<evidence type="ECO:0000256" key="3">
    <source>
        <dbReference type="ARBA" id="ARBA00022989"/>
    </source>
</evidence>
<evidence type="ECO:0000256" key="7">
    <source>
        <dbReference type="SAM" id="SignalP"/>
    </source>
</evidence>
<dbReference type="Proteomes" id="UP000620104">
    <property type="component" value="Unassembled WGS sequence"/>
</dbReference>
<dbReference type="CDD" id="cd02961">
    <property type="entry name" value="PDI_a_family"/>
    <property type="match status" value="2"/>
</dbReference>
<dbReference type="Gene3D" id="3.40.30.10">
    <property type="entry name" value="Glutaredoxin"/>
    <property type="match status" value="4"/>
</dbReference>
<evidence type="ECO:0000313" key="10">
    <source>
        <dbReference type="Proteomes" id="UP000620104"/>
    </source>
</evidence>
<keyword evidence="4 6" id="KW-0472">Membrane</keyword>
<proteinExistence type="predicted"/>
<evidence type="ECO:0000313" key="9">
    <source>
        <dbReference type="EMBL" id="GHJ87682.1"/>
    </source>
</evidence>
<gene>
    <name evidence="9" type="ORF">NliqN6_4084</name>
</gene>
<keyword evidence="3 6" id="KW-1133">Transmembrane helix</keyword>
<reference evidence="9" key="1">
    <citation type="submission" date="2020-07" db="EMBL/GenBank/DDBJ databases">
        <title>Draft Genome Sequence of a Deep-Sea Yeast, Naganishia (Cryptococcus) liquefaciens strain N6.</title>
        <authorList>
            <person name="Han Y.W."/>
            <person name="Kajitani R."/>
            <person name="Morimoto H."/>
            <person name="Parhat M."/>
            <person name="Tsubouchi H."/>
            <person name="Bakenova O."/>
            <person name="Ogata M."/>
            <person name="Argunhan B."/>
            <person name="Aoki R."/>
            <person name="Kajiwara S."/>
            <person name="Itoh T."/>
            <person name="Iwasaki H."/>
        </authorList>
    </citation>
    <scope>NUCLEOTIDE SEQUENCE</scope>
    <source>
        <strain evidence="9">N6</strain>
    </source>
</reference>
<feature type="domain" description="Thioredoxin" evidence="8">
    <location>
        <begin position="146"/>
        <end position="270"/>
    </location>
</feature>
<dbReference type="AlphaFoldDB" id="A0A8H3TV16"/>
<name>A0A8H3TV16_9TREE</name>
<organism evidence="9 10">
    <name type="scientific">Naganishia liquefaciens</name>
    <dbReference type="NCBI Taxonomy" id="104408"/>
    <lineage>
        <taxon>Eukaryota</taxon>
        <taxon>Fungi</taxon>
        <taxon>Dikarya</taxon>
        <taxon>Basidiomycota</taxon>
        <taxon>Agaricomycotina</taxon>
        <taxon>Tremellomycetes</taxon>
        <taxon>Filobasidiales</taxon>
        <taxon>Filobasidiaceae</taxon>
        <taxon>Naganishia</taxon>
    </lineage>
</organism>
<dbReference type="PANTHER" id="PTHR46426:SF1">
    <property type="entry name" value="PROTEIN DISULFIDE-ISOMERASE TMX3"/>
    <property type="match status" value="1"/>
</dbReference>
<dbReference type="EMBL" id="BLZA01000023">
    <property type="protein sequence ID" value="GHJ87682.1"/>
    <property type="molecule type" value="Genomic_DNA"/>
</dbReference>
<evidence type="ECO:0000256" key="6">
    <source>
        <dbReference type="SAM" id="Phobius"/>
    </source>
</evidence>
<dbReference type="InterPro" id="IPR013766">
    <property type="entry name" value="Thioredoxin_domain"/>
</dbReference>
<dbReference type="InterPro" id="IPR036249">
    <property type="entry name" value="Thioredoxin-like_sf"/>
</dbReference>
<comment type="caution">
    <text evidence="9">The sequence shown here is derived from an EMBL/GenBank/DDBJ whole genome shotgun (WGS) entry which is preliminary data.</text>
</comment>
<dbReference type="OrthoDB" id="72053at2759"/>
<dbReference type="Pfam" id="PF00085">
    <property type="entry name" value="Thioredoxin"/>
    <property type="match status" value="2"/>
</dbReference>
<accession>A0A8H3TV16</accession>
<dbReference type="GO" id="GO:0005789">
    <property type="term" value="C:endoplasmic reticulum membrane"/>
    <property type="evidence" value="ECO:0007669"/>
    <property type="project" value="UniProtKB-SubCell"/>
</dbReference>
<dbReference type="PROSITE" id="PS51352">
    <property type="entry name" value="THIOREDOXIN_2"/>
    <property type="match status" value="2"/>
</dbReference>
<evidence type="ECO:0000256" key="1">
    <source>
        <dbReference type="ARBA" id="ARBA00004389"/>
    </source>
</evidence>
<dbReference type="PROSITE" id="PS00194">
    <property type="entry name" value="THIOREDOXIN_1"/>
    <property type="match status" value="1"/>
</dbReference>
<dbReference type="InterPro" id="IPR017937">
    <property type="entry name" value="Thioredoxin_CS"/>
</dbReference>
<dbReference type="PRINTS" id="PR00421">
    <property type="entry name" value="THIOREDOXIN"/>
</dbReference>
<protein>
    <recommendedName>
        <fullName evidence="8">Thioredoxin domain-containing protein</fullName>
    </recommendedName>
</protein>
<evidence type="ECO:0000259" key="8">
    <source>
        <dbReference type="PROSITE" id="PS51352"/>
    </source>
</evidence>
<evidence type="ECO:0000256" key="5">
    <source>
        <dbReference type="ARBA" id="ARBA00045246"/>
    </source>
</evidence>
<feature type="signal peptide" evidence="7">
    <location>
        <begin position="1"/>
        <end position="22"/>
    </location>
</feature>
<keyword evidence="7" id="KW-0732">Signal</keyword>
<feature type="transmembrane region" description="Helical" evidence="6">
    <location>
        <begin position="558"/>
        <end position="575"/>
    </location>
</feature>
<dbReference type="SUPFAM" id="SSF52833">
    <property type="entry name" value="Thioredoxin-like"/>
    <property type="match status" value="3"/>
</dbReference>